<keyword evidence="1" id="KW-0472">Membrane</keyword>
<protein>
    <submittedName>
        <fullName evidence="2">Uncharacterized protein</fullName>
    </submittedName>
</protein>
<dbReference type="AlphaFoldDB" id="A0A4R2RST7"/>
<gene>
    <name evidence="2" type="ORF">EDD57_12924</name>
</gene>
<name>A0A4R2RST7_9BACL</name>
<keyword evidence="1" id="KW-0812">Transmembrane</keyword>
<accession>A0A4R2RST7</accession>
<keyword evidence="3" id="KW-1185">Reference proteome</keyword>
<dbReference type="EMBL" id="SLXV01000029">
    <property type="protein sequence ID" value="TCP65929.1"/>
    <property type="molecule type" value="Genomic_DNA"/>
</dbReference>
<dbReference type="Proteomes" id="UP000294746">
    <property type="component" value="Unassembled WGS sequence"/>
</dbReference>
<reference evidence="2 3" key="1">
    <citation type="submission" date="2019-03" db="EMBL/GenBank/DDBJ databases">
        <title>Genomic Encyclopedia of Type Strains, Phase IV (KMG-IV): sequencing the most valuable type-strain genomes for metagenomic binning, comparative biology and taxonomic classification.</title>
        <authorList>
            <person name="Goeker M."/>
        </authorList>
    </citation>
    <scope>NUCLEOTIDE SEQUENCE [LARGE SCALE GENOMIC DNA]</scope>
    <source>
        <strain evidence="2 3">DSM 46831</strain>
    </source>
</reference>
<feature type="transmembrane region" description="Helical" evidence="1">
    <location>
        <begin position="30"/>
        <end position="47"/>
    </location>
</feature>
<keyword evidence="1" id="KW-1133">Transmembrane helix</keyword>
<evidence type="ECO:0000313" key="3">
    <source>
        <dbReference type="Proteomes" id="UP000294746"/>
    </source>
</evidence>
<sequence>MENHDSWEMELELNIDEFQEQPFTGIRNSLLFSSLLWVLLYTLIYPFR</sequence>
<evidence type="ECO:0000313" key="2">
    <source>
        <dbReference type="EMBL" id="TCP65929.1"/>
    </source>
</evidence>
<proteinExistence type="predicted"/>
<comment type="caution">
    <text evidence="2">The sequence shown here is derived from an EMBL/GenBank/DDBJ whole genome shotgun (WGS) entry which is preliminary data.</text>
</comment>
<organism evidence="2 3">
    <name type="scientific">Baia soyae</name>
    <dbReference type="NCBI Taxonomy" id="1544746"/>
    <lineage>
        <taxon>Bacteria</taxon>
        <taxon>Bacillati</taxon>
        <taxon>Bacillota</taxon>
        <taxon>Bacilli</taxon>
        <taxon>Bacillales</taxon>
        <taxon>Thermoactinomycetaceae</taxon>
        <taxon>Baia</taxon>
    </lineage>
</organism>
<dbReference type="RefSeq" id="WP_165873749.1">
    <property type="nucleotide sequence ID" value="NZ_SLXV01000029.1"/>
</dbReference>
<evidence type="ECO:0000256" key="1">
    <source>
        <dbReference type="SAM" id="Phobius"/>
    </source>
</evidence>